<dbReference type="FunFam" id="1.10.1270.20:FF:000001">
    <property type="entry name" value="tRNA (guanine-N(1)-)-methyltransferase"/>
    <property type="match status" value="1"/>
</dbReference>
<evidence type="ECO:0000256" key="17">
    <source>
        <dbReference type="RuleBase" id="RU003464"/>
    </source>
</evidence>
<evidence type="ECO:0000256" key="5">
    <source>
        <dbReference type="ARBA" id="ARBA00012807"/>
    </source>
</evidence>
<dbReference type="EMBL" id="CP019699">
    <property type="protein sequence ID" value="AQS55590.1"/>
    <property type="molecule type" value="Genomic_DNA"/>
</dbReference>
<evidence type="ECO:0000256" key="3">
    <source>
        <dbReference type="ARBA" id="ARBA00007630"/>
    </source>
</evidence>
<dbReference type="InterPro" id="IPR016009">
    <property type="entry name" value="tRNA_MeTrfase_TRMD/TRM10"/>
</dbReference>
<evidence type="ECO:0000256" key="15">
    <source>
        <dbReference type="HAMAP-Rule" id="MF_00605"/>
    </source>
</evidence>
<feature type="binding site" evidence="15 16">
    <location>
        <position position="116"/>
    </location>
    <ligand>
        <name>S-adenosyl-L-methionine</name>
        <dbReference type="ChEBI" id="CHEBI:59789"/>
    </ligand>
</feature>
<dbReference type="STRING" id="1471761.B0W44_07125"/>
<dbReference type="InterPro" id="IPR023148">
    <property type="entry name" value="tRNA_m1G_MeTrfase_C_sf"/>
</dbReference>
<keyword evidence="8 15" id="KW-0489">Methyltransferase</keyword>
<comment type="subunit">
    <text evidence="4 15 17">Homodimer.</text>
</comment>
<dbReference type="CDD" id="cd18080">
    <property type="entry name" value="TrmD-like"/>
    <property type="match status" value="1"/>
</dbReference>
<evidence type="ECO:0000256" key="11">
    <source>
        <dbReference type="ARBA" id="ARBA00022694"/>
    </source>
</evidence>
<keyword evidence="7 15" id="KW-0963">Cytoplasm</keyword>
<keyword evidence="9 15" id="KW-0808">Transferase</keyword>
<dbReference type="PANTHER" id="PTHR46417">
    <property type="entry name" value="TRNA (GUANINE-N(1)-)-METHYLTRANSFERASE"/>
    <property type="match status" value="1"/>
</dbReference>
<dbReference type="EC" id="2.1.1.228" evidence="5 15"/>
<proteinExistence type="inferred from homology"/>
<evidence type="ECO:0000256" key="14">
    <source>
        <dbReference type="ARBA" id="ARBA00047783"/>
    </source>
</evidence>
<evidence type="ECO:0000256" key="10">
    <source>
        <dbReference type="ARBA" id="ARBA00022691"/>
    </source>
</evidence>
<dbReference type="Proteomes" id="UP000188603">
    <property type="component" value="Chromosome"/>
</dbReference>
<dbReference type="NCBIfam" id="TIGR00088">
    <property type="entry name" value="trmD"/>
    <property type="match status" value="1"/>
</dbReference>
<dbReference type="PANTHER" id="PTHR46417:SF1">
    <property type="entry name" value="TRNA (GUANINE-N(1)-)-METHYLTRANSFERASE"/>
    <property type="match status" value="1"/>
</dbReference>
<dbReference type="HAMAP" id="MF_00605">
    <property type="entry name" value="TrmD"/>
    <property type="match status" value="1"/>
</dbReference>
<dbReference type="GO" id="GO:0005829">
    <property type="term" value="C:cytosol"/>
    <property type="evidence" value="ECO:0007669"/>
    <property type="project" value="TreeGrafter"/>
</dbReference>
<evidence type="ECO:0000259" key="18">
    <source>
        <dbReference type="Pfam" id="PF01746"/>
    </source>
</evidence>
<evidence type="ECO:0000313" key="19">
    <source>
        <dbReference type="EMBL" id="AQS55590.1"/>
    </source>
</evidence>
<dbReference type="Gene3D" id="1.10.1270.20">
    <property type="entry name" value="tRNA(m1g37)methyltransferase, domain 2"/>
    <property type="match status" value="1"/>
</dbReference>
<evidence type="ECO:0000256" key="13">
    <source>
        <dbReference type="ARBA" id="ARBA00033392"/>
    </source>
</evidence>
<name>A0A1U9K6F1_9BACL</name>
<evidence type="ECO:0000256" key="8">
    <source>
        <dbReference type="ARBA" id="ARBA00022603"/>
    </source>
</evidence>
<feature type="binding site" evidence="15 16">
    <location>
        <begin position="136"/>
        <end position="141"/>
    </location>
    <ligand>
        <name>S-adenosyl-L-methionine</name>
        <dbReference type="ChEBI" id="CHEBI:59789"/>
    </ligand>
</feature>
<evidence type="ECO:0000256" key="4">
    <source>
        <dbReference type="ARBA" id="ARBA00011738"/>
    </source>
</evidence>
<evidence type="ECO:0000313" key="20">
    <source>
        <dbReference type="Proteomes" id="UP000188603"/>
    </source>
</evidence>
<dbReference type="Gene3D" id="3.40.1280.10">
    <property type="match status" value="1"/>
</dbReference>
<comment type="similarity">
    <text evidence="3 15 17">Belongs to the RNA methyltransferase TrmD family.</text>
</comment>
<evidence type="ECO:0000256" key="7">
    <source>
        <dbReference type="ARBA" id="ARBA00022490"/>
    </source>
</evidence>
<comment type="subcellular location">
    <subcellularLocation>
        <location evidence="2 15 17">Cytoplasm</location>
    </subcellularLocation>
</comment>
<dbReference type="OrthoDB" id="9807416at2"/>
<dbReference type="KEGG" id="ntr:B0W44_07125"/>
<comment type="function">
    <text evidence="1 15 17">Specifically methylates guanosine-37 in various tRNAs.</text>
</comment>
<evidence type="ECO:0000256" key="1">
    <source>
        <dbReference type="ARBA" id="ARBA00002634"/>
    </source>
</evidence>
<evidence type="ECO:0000256" key="6">
    <source>
        <dbReference type="ARBA" id="ARBA00014679"/>
    </source>
</evidence>
<dbReference type="GO" id="GO:0052906">
    <property type="term" value="F:tRNA (guanine(37)-N1)-methyltransferase activity"/>
    <property type="evidence" value="ECO:0007669"/>
    <property type="project" value="UniProtKB-UniRule"/>
</dbReference>
<protein>
    <recommendedName>
        <fullName evidence="6 15">tRNA (guanine-N(1)-)-methyltransferase</fullName>
        <ecNumber evidence="5 15">2.1.1.228</ecNumber>
    </recommendedName>
    <alternativeName>
        <fullName evidence="12 15">M1G-methyltransferase</fullName>
    </alternativeName>
    <alternativeName>
        <fullName evidence="13 15">tRNA [GM37] methyltransferase</fullName>
    </alternativeName>
</protein>
<keyword evidence="10 15" id="KW-0949">S-adenosyl-L-methionine</keyword>
<comment type="catalytic activity">
    <reaction evidence="14 15 17">
        <text>guanosine(37) in tRNA + S-adenosyl-L-methionine = N(1)-methylguanosine(37) in tRNA + S-adenosyl-L-homocysteine + H(+)</text>
        <dbReference type="Rhea" id="RHEA:36899"/>
        <dbReference type="Rhea" id="RHEA-COMP:10145"/>
        <dbReference type="Rhea" id="RHEA-COMP:10147"/>
        <dbReference type="ChEBI" id="CHEBI:15378"/>
        <dbReference type="ChEBI" id="CHEBI:57856"/>
        <dbReference type="ChEBI" id="CHEBI:59789"/>
        <dbReference type="ChEBI" id="CHEBI:73542"/>
        <dbReference type="ChEBI" id="CHEBI:74269"/>
        <dbReference type="EC" id="2.1.1.228"/>
    </reaction>
</comment>
<keyword evidence="11 15" id="KW-0819">tRNA processing</keyword>
<organism evidence="19 20">
    <name type="scientific">Novibacillus thermophilus</name>
    <dbReference type="NCBI Taxonomy" id="1471761"/>
    <lineage>
        <taxon>Bacteria</taxon>
        <taxon>Bacillati</taxon>
        <taxon>Bacillota</taxon>
        <taxon>Bacilli</taxon>
        <taxon>Bacillales</taxon>
        <taxon>Thermoactinomycetaceae</taxon>
        <taxon>Novibacillus</taxon>
    </lineage>
</organism>
<dbReference type="PIRSF" id="PIRSF000386">
    <property type="entry name" value="tRNA_mtase"/>
    <property type="match status" value="1"/>
</dbReference>
<evidence type="ECO:0000256" key="2">
    <source>
        <dbReference type="ARBA" id="ARBA00004496"/>
    </source>
</evidence>
<evidence type="ECO:0000256" key="9">
    <source>
        <dbReference type="ARBA" id="ARBA00022679"/>
    </source>
</evidence>
<dbReference type="FunFam" id="3.40.1280.10:FF:000001">
    <property type="entry name" value="tRNA (guanine-N(1)-)-methyltransferase"/>
    <property type="match status" value="1"/>
</dbReference>
<evidence type="ECO:0000256" key="12">
    <source>
        <dbReference type="ARBA" id="ARBA00029736"/>
    </source>
</evidence>
<gene>
    <name evidence="15" type="primary">trmD</name>
    <name evidence="19" type="ORF">B0W44_07125</name>
</gene>
<evidence type="ECO:0000256" key="16">
    <source>
        <dbReference type="PIRSR" id="PIRSR000386-1"/>
    </source>
</evidence>
<dbReference type="InterPro" id="IPR029028">
    <property type="entry name" value="Alpha/beta_knot_MTases"/>
</dbReference>
<dbReference type="InterPro" id="IPR029026">
    <property type="entry name" value="tRNA_m1G_MTases_N"/>
</dbReference>
<dbReference type="Pfam" id="PF01746">
    <property type="entry name" value="tRNA_m1G_MT"/>
    <property type="match status" value="1"/>
</dbReference>
<dbReference type="NCBIfam" id="NF000648">
    <property type="entry name" value="PRK00026.1"/>
    <property type="match status" value="1"/>
</dbReference>
<feature type="domain" description="tRNA methyltransferase TRMD/TRM10-type" evidence="18">
    <location>
        <begin position="1"/>
        <end position="228"/>
    </location>
</feature>
<accession>A0A1U9K6F1</accession>
<reference evidence="19 20" key="1">
    <citation type="journal article" date="2015" name="Int. J. Syst. Evol. Microbiol.">
        <title>Novibacillus thermophilus gen. nov., sp. nov., a Gram-staining-negative and moderately thermophilic member of the family Thermoactinomycetaceae.</title>
        <authorList>
            <person name="Yang G."/>
            <person name="Chen J."/>
            <person name="Zhou S."/>
        </authorList>
    </citation>
    <scope>NUCLEOTIDE SEQUENCE [LARGE SCALE GENOMIC DNA]</scope>
    <source>
        <strain evidence="19 20">SG-1</strain>
    </source>
</reference>
<dbReference type="AlphaFoldDB" id="A0A1U9K6F1"/>
<dbReference type="RefSeq" id="WP_077719456.1">
    <property type="nucleotide sequence ID" value="NZ_CP019699.1"/>
</dbReference>
<dbReference type="GO" id="GO:0002939">
    <property type="term" value="P:tRNA N1-guanine methylation"/>
    <property type="evidence" value="ECO:0007669"/>
    <property type="project" value="TreeGrafter"/>
</dbReference>
<keyword evidence="20" id="KW-1185">Reference proteome</keyword>
<dbReference type="InterPro" id="IPR002649">
    <property type="entry name" value="tRNA_m1G_MeTrfase_TrmD"/>
</dbReference>
<sequence length="248" mass="28212">MHIDILTLFPEMFHHVLRTSVLGRAIDRGLLKVNTVNFRDFSEDKHRTVDEPPYGGGGGMVIKPEPVFNAVEHVLALKERPESETRIVLMTPQGELFNQEKAKELAQVDHLILICGHYEGFDERIRQYLVTDELSIGNYVLTGGELPAMVVVDGVARLLPGVLGNEQSAQDDSFADGLLEYPQYTRPAEFRGWRVPDILLSGNHAEIEKWRRLESIKRTWERRPELLDQADLSEAEIQFLRQLSRGEG</sequence>
<dbReference type="SUPFAM" id="SSF75217">
    <property type="entry name" value="alpha/beta knot"/>
    <property type="match status" value="1"/>
</dbReference>